<feature type="transmembrane region" description="Helical" evidence="6">
    <location>
        <begin position="436"/>
        <end position="457"/>
    </location>
</feature>
<evidence type="ECO:0000256" key="6">
    <source>
        <dbReference type="SAM" id="Phobius"/>
    </source>
</evidence>
<reference evidence="8 9" key="1">
    <citation type="journal article" date="2003" name="Genome Res.">
        <title>Tropheryma whipplei twist: a human pathogenic Actinobacteria with a reduced genome.</title>
        <authorList>
            <person name="Raoult D."/>
            <person name="Ogata H."/>
            <person name="Audic S."/>
            <person name="Robert C."/>
            <person name="Suhre K."/>
            <person name="Drancourt M."/>
            <person name="Claverie J.-M."/>
        </authorList>
    </citation>
    <scope>NUCLEOTIDE SEQUENCE [LARGE SCALE GENOMIC DNA]</scope>
    <source>
        <strain evidence="8 9">Twist</strain>
    </source>
</reference>
<feature type="transmembrane region" description="Helical" evidence="6">
    <location>
        <begin position="339"/>
        <end position="357"/>
    </location>
</feature>
<gene>
    <name evidence="8" type="ordered locus">TWT_383</name>
</gene>
<dbReference type="InterPro" id="IPR052159">
    <property type="entry name" value="Competence_DNA_uptake"/>
</dbReference>
<comment type="subcellular location">
    <subcellularLocation>
        <location evidence="1">Cell membrane</location>
        <topology evidence="1">Multi-pass membrane protein</topology>
    </subcellularLocation>
</comment>
<keyword evidence="2" id="KW-1003">Cell membrane</keyword>
<evidence type="ECO:0000259" key="7">
    <source>
        <dbReference type="Pfam" id="PF03772"/>
    </source>
</evidence>
<evidence type="ECO:0000313" key="9">
    <source>
        <dbReference type="Proteomes" id="UP000002200"/>
    </source>
</evidence>
<feature type="transmembrane region" description="Helical" evidence="6">
    <location>
        <begin position="219"/>
        <end position="239"/>
    </location>
</feature>
<feature type="transmembrane region" description="Helical" evidence="6">
    <location>
        <begin position="389"/>
        <end position="416"/>
    </location>
</feature>
<dbReference type="STRING" id="203267.TWT_383"/>
<dbReference type="KEGG" id="twh:TWT_383"/>
<keyword evidence="5 6" id="KW-0472">Membrane</keyword>
<dbReference type="AlphaFoldDB" id="Q83MW3"/>
<feature type="domain" description="ComEC/Rec2-related protein" evidence="7">
    <location>
        <begin position="195"/>
        <end position="456"/>
    </location>
</feature>
<dbReference type="NCBIfam" id="TIGR00360">
    <property type="entry name" value="ComEC_N-term"/>
    <property type="match status" value="1"/>
</dbReference>
<feature type="transmembrane region" description="Helical" evidence="6">
    <location>
        <begin position="305"/>
        <end position="327"/>
    </location>
</feature>
<evidence type="ECO:0000256" key="5">
    <source>
        <dbReference type="ARBA" id="ARBA00023136"/>
    </source>
</evidence>
<dbReference type="PANTHER" id="PTHR30619:SF7">
    <property type="entry name" value="BETA-LACTAMASE DOMAIN PROTEIN"/>
    <property type="match status" value="1"/>
</dbReference>
<dbReference type="InterPro" id="IPR004477">
    <property type="entry name" value="ComEC_N"/>
</dbReference>
<organism evidence="8 9">
    <name type="scientific">Tropheryma whipplei (strain Twist)</name>
    <name type="common">Whipple's bacillus</name>
    <dbReference type="NCBI Taxonomy" id="203267"/>
    <lineage>
        <taxon>Bacteria</taxon>
        <taxon>Bacillati</taxon>
        <taxon>Actinomycetota</taxon>
        <taxon>Actinomycetes</taxon>
        <taxon>Micrococcales</taxon>
        <taxon>Tropherymataceae</taxon>
        <taxon>Tropheryma</taxon>
    </lineage>
</organism>
<keyword evidence="9" id="KW-1185">Reference proteome</keyword>
<name>Q83MW3_TROWT</name>
<keyword evidence="3 6" id="KW-0812">Transmembrane</keyword>
<feature type="transmembrane region" description="Helical" evidence="6">
    <location>
        <begin position="245"/>
        <end position="263"/>
    </location>
</feature>
<evidence type="ECO:0000256" key="3">
    <source>
        <dbReference type="ARBA" id="ARBA00022692"/>
    </source>
</evidence>
<dbReference type="PANTHER" id="PTHR30619">
    <property type="entry name" value="DNA INTERNALIZATION/COMPETENCE PROTEIN COMEC/REC2"/>
    <property type="match status" value="1"/>
</dbReference>
<evidence type="ECO:0000256" key="1">
    <source>
        <dbReference type="ARBA" id="ARBA00004651"/>
    </source>
</evidence>
<sequence length="472" mass="50872">MTDFRAVPLALSAWTTSVLLVQHVRLWFLVFALFVPFLFTTFRYTAIGCAATSIAICSIFFVIEPIREPPALLSATTTNSVHKLVVRIDSLPRSSAYASNLKCTLLEIDTYSDLSVPCALRGDTAYSVGSAIALNGKLKKAPPGRRESVYISPVSDPKPVRHSPWYLDWANYLRNGVFEKVSSIPGDGGKLLLGLSVGDTRGVGQSLDKAMKDTSLSHLTAVSGSNCAMVVAIIARLFSFLRVRFRVIVSILSLLLFVILVIPDSSIVRAAIMALATLCGLYSGRIGVGLPVLSLAVLGMLLWNPWFACDYGFLLSVAATAGILLMSKSIEIRMQSMRFLRLNLGPIAPLIAVPLSAQLACQPILVLITPQIPLTGVVANAISEPVVPIATILGLLAVLFSPIDMVSHLFLMLGYLPSEWIARVARALAFIPPLPFPGGVLGVMLLITLTLSIIFVVRRLTGTTVPMQKSKV</sequence>
<dbReference type="OrthoDB" id="7177610at2"/>
<protein>
    <submittedName>
        <fullName evidence="8">ComE operon protein 3-like protein</fullName>
    </submittedName>
</protein>
<evidence type="ECO:0000256" key="2">
    <source>
        <dbReference type="ARBA" id="ARBA00022475"/>
    </source>
</evidence>
<dbReference type="eggNOG" id="COG0658">
    <property type="taxonomic scope" value="Bacteria"/>
</dbReference>
<dbReference type="Pfam" id="PF03772">
    <property type="entry name" value="Competence"/>
    <property type="match status" value="1"/>
</dbReference>
<dbReference type="HOGENOM" id="CLU_010363_8_2_11"/>
<keyword evidence="4 6" id="KW-1133">Transmembrane helix</keyword>
<feature type="transmembrane region" description="Helical" evidence="6">
    <location>
        <begin position="270"/>
        <end position="293"/>
    </location>
</feature>
<dbReference type="GO" id="GO:0005886">
    <property type="term" value="C:plasma membrane"/>
    <property type="evidence" value="ECO:0007669"/>
    <property type="project" value="UniProtKB-SubCell"/>
</dbReference>
<evidence type="ECO:0000313" key="8">
    <source>
        <dbReference type="EMBL" id="AAO44480.1"/>
    </source>
</evidence>
<feature type="transmembrane region" description="Helical" evidence="6">
    <location>
        <begin position="42"/>
        <end position="63"/>
    </location>
</feature>
<evidence type="ECO:0000256" key="4">
    <source>
        <dbReference type="ARBA" id="ARBA00022989"/>
    </source>
</evidence>
<proteinExistence type="predicted"/>
<dbReference type="Proteomes" id="UP000002200">
    <property type="component" value="Chromosome"/>
</dbReference>
<accession>Q83MW3</accession>
<dbReference type="EMBL" id="AE014184">
    <property type="protein sequence ID" value="AAO44480.1"/>
    <property type="molecule type" value="Genomic_DNA"/>
</dbReference>